<reference evidence="2 3" key="2">
    <citation type="journal article" date="2024" name="Int. J. Syst. Evol. Microbiol.">
        <title>Promethearchaeum syntrophicum gen. nov., sp. nov., an anaerobic, obligately syntrophic archaeon, the first isolate of the lineage 'Asgard' archaea, and proposal of the new archaeal phylum Promethearchaeota phyl. nov. and kingdom Promethearchaeati regn. nov.</title>
        <authorList>
            <person name="Imachi H."/>
            <person name="Nobu M.K."/>
            <person name="Kato S."/>
            <person name="Takaki Y."/>
            <person name="Miyazaki M."/>
            <person name="Miyata M."/>
            <person name="Ogawara M."/>
            <person name="Saito Y."/>
            <person name="Sakai S."/>
            <person name="Tahara Y.O."/>
            <person name="Takano Y."/>
            <person name="Tasumi E."/>
            <person name="Uematsu K."/>
            <person name="Yoshimura T."/>
            <person name="Itoh T."/>
            <person name="Ohkuma M."/>
            <person name="Takai K."/>
        </authorList>
    </citation>
    <scope>NUCLEOTIDE SEQUENCE [LARGE SCALE GENOMIC DNA]</scope>
    <source>
        <strain evidence="2 3">MK-D1</strain>
    </source>
</reference>
<keyword evidence="2" id="KW-0012">Acyltransferase</keyword>
<dbReference type="InterPro" id="IPR000182">
    <property type="entry name" value="GNAT_dom"/>
</dbReference>
<dbReference type="Pfam" id="PF00583">
    <property type="entry name" value="Acetyltransf_1"/>
    <property type="match status" value="1"/>
</dbReference>
<accession>A0A5B9D999</accession>
<dbReference type="Gene3D" id="3.40.630.30">
    <property type="match status" value="1"/>
</dbReference>
<dbReference type="GeneID" id="41329560"/>
<name>A0A5B9D999_9ARCH</name>
<dbReference type="AlphaFoldDB" id="A0A5B9D999"/>
<evidence type="ECO:0000313" key="3">
    <source>
        <dbReference type="Proteomes" id="UP000321408"/>
    </source>
</evidence>
<organism evidence="2 3">
    <name type="scientific">Promethearchaeum syntrophicum</name>
    <dbReference type="NCBI Taxonomy" id="2594042"/>
    <lineage>
        <taxon>Archaea</taxon>
        <taxon>Promethearchaeati</taxon>
        <taxon>Promethearchaeota</taxon>
        <taxon>Promethearchaeia</taxon>
        <taxon>Promethearchaeales</taxon>
        <taxon>Promethearchaeaceae</taxon>
        <taxon>Promethearchaeum</taxon>
    </lineage>
</organism>
<dbReference type="GO" id="GO:0016747">
    <property type="term" value="F:acyltransferase activity, transferring groups other than amino-acyl groups"/>
    <property type="evidence" value="ECO:0007669"/>
    <property type="project" value="InterPro"/>
</dbReference>
<dbReference type="CDD" id="cd04301">
    <property type="entry name" value="NAT_SF"/>
    <property type="match status" value="1"/>
</dbReference>
<dbReference type="EC" id="2.3.-.-" evidence="2"/>
<protein>
    <submittedName>
        <fullName evidence="2">GNAT family N-acetyltransferase</fullName>
        <ecNumber evidence="2">2.3.-.-</ecNumber>
    </submittedName>
</protein>
<feature type="domain" description="N-acetyltransferase" evidence="1">
    <location>
        <begin position="34"/>
        <end position="141"/>
    </location>
</feature>
<dbReference type="EMBL" id="CP042905">
    <property type="protein sequence ID" value="QEE15739.1"/>
    <property type="molecule type" value="Genomic_DNA"/>
</dbReference>
<dbReference type="SUPFAM" id="SSF55729">
    <property type="entry name" value="Acyl-CoA N-acyltransferases (Nat)"/>
    <property type="match status" value="1"/>
</dbReference>
<evidence type="ECO:0000259" key="1">
    <source>
        <dbReference type="Pfam" id="PF00583"/>
    </source>
</evidence>
<sequence length="152" mass="17949">MEKFRNATPEDRDQIELLTRLLVSEKKEPFDEKRFEWGIARRIFDPLQRQGTFVVEDKIGPGESKELIAMIFSELRVDPFGNSEGYIKDIYIRPKYRTDENLSSLLGSVIENLKKLDIQVIKLNVKSDDERSFNLYKDLNFQKKYSVLELRL</sequence>
<gene>
    <name evidence="2" type="ORF">DSAG12_01566</name>
</gene>
<dbReference type="Proteomes" id="UP000321408">
    <property type="component" value="Chromosome"/>
</dbReference>
<evidence type="ECO:0000313" key="2">
    <source>
        <dbReference type="EMBL" id="QEE15739.1"/>
    </source>
</evidence>
<keyword evidence="3" id="KW-1185">Reference proteome</keyword>
<reference evidence="2 3" key="1">
    <citation type="journal article" date="2020" name="Nature">
        <title>Isolation of an archaeon at the prokaryote-eukaryote interface.</title>
        <authorList>
            <person name="Imachi H."/>
            <person name="Nobu M.K."/>
            <person name="Nakahara N."/>
            <person name="Morono Y."/>
            <person name="Ogawara M."/>
            <person name="Takaki Y."/>
            <person name="Takano Y."/>
            <person name="Uematsu K."/>
            <person name="Ikuta T."/>
            <person name="Ito M."/>
            <person name="Matsui Y."/>
            <person name="Miyazaki M."/>
            <person name="Murata K."/>
            <person name="Saito Y."/>
            <person name="Sakai S."/>
            <person name="Song C."/>
            <person name="Tasumi E."/>
            <person name="Yamanaka Y."/>
            <person name="Yamaguchi T."/>
            <person name="Kamagata Y."/>
            <person name="Tamaki H."/>
            <person name="Takai K."/>
        </authorList>
    </citation>
    <scope>NUCLEOTIDE SEQUENCE [LARGE SCALE GENOMIC DNA]</scope>
    <source>
        <strain evidence="2 3">MK-D1</strain>
    </source>
</reference>
<dbReference type="KEGG" id="psyt:DSAG12_01566"/>
<proteinExistence type="predicted"/>
<dbReference type="InterPro" id="IPR016181">
    <property type="entry name" value="Acyl_CoA_acyltransferase"/>
</dbReference>
<keyword evidence="2" id="KW-0808">Transferase</keyword>
<dbReference type="RefSeq" id="WP_147662640.1">
    <property type="nucleotide sequence ID" value="NZ_CP042905.2"/>
</dbReference>